<evidence type="ECO:0000256" key="1">
    <source>
        <dbReference type="ARBA" id="ARBA00000900"/>
    </source>
</evidence>
<reference evidence="13 14" key="1">
    <citation type="submission" date="2018-04" db="EMBL/GenBank/DDBJ databases">
        <title>The genome of golden apple snail Pomacea canaliculata provides insight into stress tolerance and invasive adaptation.</title>
        <authorList>
            <person name="Liu C."/>
            <person name="Liu B."/>
            <person name="Ren Y."/>
            <person name="Zhang Y."/>
            <person name="Wang H."/>
            <person name="Li S."/>
            <person name="Jiang F."/>
            <person name="Yin L."/>
            <person name="Zhang G."/>
            <person name="Qian W."/>
            <person name="Fan W."/>
        </authorList>
    </citation>
    <scope>NUCLEOTIDE SEQUENCE [LARGE SCALE GENOMIC DNA]</scope>
    <source>
        <strain evidence="13">SZHN2017</strain>
        <tissue evidence="13">Muscle</tissue>
    </source>
</reference>
<dbReference type="OrthoDB" id="6153504at2759"/>
<protein>
    <recommendedName>
        <fullName evidence="3">RING-type E3 ubiquitin transferase</fullName>
        <ecNumber evidence="3">2.3.2.27</ecNumber>
    </recommendedName>
</protein>
<dbReference type="PROSITE" id="PS50088">
    <property type="entry name" value="ANK_REPEAT"/>
    <property type="match status" value="2"/>
</dbReference>
<evidence type="ECO:0000256" key="3">
    <source>
        <dbReference type="ARBA" id="ARBA00012483"/>
    </source>
</evidence>
<keyword evidence="8" id="KW-0833">Ubl conjugation pathway</keyword>
<dbReference type="EC" id="2.3.2.27" evidence="3"/>
<evidence type="ECO:0000256" key="5">
    <source>
        <dbReference type="ARBA" id="ARBA00022723"/>
    </source>
</evidence>
<dbReference type="InterPro" id="IPR000433">
    <property type="entry name" value="Znf_ZZ"/>
</dbReference>
<evidence type="ECO:0000256" key="7">
    <source>
        <dbReference type="ARBA" id="ARBA00022771"/>
    </source>
</evidence>
<dbReference type="InterPro" id="IPR036770">
    <property type="entry name" value="Ankyrin_rpt-contain_sf"/>
</dbReference>
<dbReference type="Pfam" id="PF12796">
    <property type="entry name" value="Ank_2"/>
    <property type="match status" value="2"/>
</dbReference>
<dbReference type="PROSITE" id="PS50297">
    <property type="entry name" value="ANK_REP_REGION"/>
    <property type="match status" value="1"/>
</dbReference>
<comment type="pathway">
    <text evidence="2">Protein modification; protein ubiquitination.</text>
</comment>
<comment type="caution">
    <text evidence="13">The sequence shown here is derived from an EMBL/GenBank/DDBJ whole genome shotgun (WGS) entry which is preliminary data.</text>
</comment>
<accession>A0A2T7PPZ1</accession>
<keyword evidence="7 11" id="KW-0863">Zinc-finger</keyword>
<gene>
    <name evidence="13" type="ORF">C0Q70_02459</name>
</gene>
<feature type="repeat" description="ANK" evidence="10">
    <location>
        <begin position="518"/>
        <end position="550"/>
    </location>
</feature>
<dbReference type="InterPro" id="IPR002110">
    <property type="entry name" value="Ankyrin_rpt"/>
</dbReference>
<evidence type="ECO:0000256" key="10">
    <source>
        <dbReference type="PROSITE-ProRule" id="PRU00023"/>
    </source>
</evidence>
<dbReference type="InterPro" id="IPR040847">
    <property type="entry name" value="SH3_15"/>
</dbReference>
<feature type="repeat" description="ANK" evidence="10">
    <location>
        <begin position="551"/>
        <end position="583"/>
    </location>
</feature>
<dbReference type="Pfam" id="PF18346">
    <property type="entry name" value="SH3_15"/>
    <property type="match status" value="2"/>
</dbReference>
<dbReference type="GO" id="GO:0061630">
    <property type="term" value="F:ubiquitin protein ligase activity"/>
    <property type="evidence" value="ECO:0007669"/>
    <property type="project" value="UniProtKB-EC"/>
</dbReference>
<evidence type="ECO:0000256" key="2">
    <source>
        <dbReference type="ARBA" id="ARBA00004906"/>
    </source>
</evidence>
<keyword evidence="5" id="KW-0479">Metal-binding</keyword>
<keyword evidence="14" id="KW-1185">Reference proteome</keyword>
<sequence length="722" mass="79477">MFATTAIVNTFNATTGVRHLGETCAVCGEKDVCGMLWRCRDCDDCCLCTQCYCEDKHDVDHEFLRVDTPGSSGATVDSRNVTVRPFLEGLVMRCESELSPEDGHAIAFVTPSVSTDEMSGRVQHGTVINAHDESSTADIHPLSDVHDVGRHLLPENVAAITVGIAKDTDDGGRCCWSTQPSHESIMWLDKTYDTSDYNLTRNCDSEVTYNAVTSLRANIGQSTEDKGKFAEGLFDREATGLECDTTSRESEQPTNLQFEFANDCGKNDTLEINSDEEDETDEKERELQVNVGDSVAIKVGESRLEELQKTHGGCTQQMKQAIGMTGSVVTKTTKGSILVHFKSLGQYPFSPEALVKVSQAKQGEAVRIRPDKDQVKNLNRRVGWKDEMTLTLGKVGRVAKVDSDGDLLVIFGRSAFLYSPACCLPAPTEHTDSVVIPGKSITDRVTSSTSDVKDNSVQEKNKAMFLKMREMVLRQSSMSFIEQDDQVHDLFRAIYKGDIETVARLCGRNSSLLASCHQQLTPLMLASTRYSLEVVELLLDLGADINAVVAPSKTALGAAMEARREDICSLLIDRGADLTYLDHRKLSFLHRAAYQDLPMVIKTLAAYGLDINAKEKDMDTPLLVAVQRGAHRAMDALLSLSGIDVSAKNNRGFSALQLASQMGYDRELEKMLAIDKSGVNDFYRGNVTALHLAANKDQAESVRLLVVKFLPIIFLISFYQKT</sequence>
<dbReference type="SUPFAM" id="SSF48403">
    <property type="entry name" value="Ankyrin repeat"/>
    <property type="match status" value="1"/>
</dbReference>
<dbReference type="SUPFAM" id="SSF57850">
    <property type="entry name" value="RING/U-box"/>
    <property type="match status" value="1"/>
</dbReference>
<keyword evidence="10" id="KW-0040">ANK repeat</keyword>
<name>A0A2T7PPZ1_POMCA</name>
<comment type="catalytic activity">
    <reaction evidence="1">
        <text>S-ubiquitinyl-[E2 ubiquitin-conjugating enzyme]-L-cysteine + [acceptor protein]-L-lysine = [E2 ubiquitin-conjugating enzyme]-L-cysteine + N(6)-ubiquitinyl-[acceptor protein]-L-lysine.</text>
        <dbReference type="EC" id="2.3.2.27"/>
    </reaction>
</comment>
<evidence type="ECO:0000256" key="6">
    <source>
        <dbReference type="ARBA" id="ARBA00022737"/>
    </source>
</evidence>
<dbReference type="PROSITE" id="PS50135">
    <property type="entry name" value="ZF_ZZ_2"/>
    <property type="match status" value="1"/>
</dbReference>
<dbReference type="PANTHER" id="PTHR24202:SF4">
    <property type="entry name" value="E3 UBIQUITIN-PROTEIN LIGASE MIB2-RELATED"/>
    <property type="match status" value="1"/>
</dbReference>
<evidence type="ECO:0000256" key="11">
    <source>
        <dbReference type="PROSITE-ProRule" id="PRU00228"/>
    </source>
</evidence>
<evidence type="ECO:0000256" key="8">
    <source>
        <dbReference type="ARBA" id="ARBA00022786"/>
    </source>
</evidence>
<keyword evidence="9" id="KW-0862">Zinc</keyword>
<evidence type="ECO:0000256" key="9">
    <source>
        <dbReference type="ARBA" id="ARBA00022833"/>
    </source>
</evidence>
<dbReference type="AlphaFoldDB" id="A0A2T7PPZ1"/>
<dbReference type="GO" id="GO:0005737">
    <property type="term" value="C:cytoplasm"/>
    <property type="evidence" value="ECO:0007669"/>
    <property type="project" value="TreeGrafter"/>
</dbReference>
<dbReference type="GO" id="GO:0008270">
    <property type="term" value="F:zinc ion binding"/>
    <property type="evidence" value="ECO:0007669"/>
    <property type="project" value="UniProtKB-KW"/>
</dbReference>
<dbReference type="Proteomes" id="UP000245119">
    <property type="component" value="Linkage Group LG2"/>
</dbReference>
<keyword evidence="6" id="KW-0677">Repeat</keyword>
<dbReference type="GO" id="GO:0016567">
    <property type="term" value="P:protein ubiquitination"/>
    <property type="evidence" value="ECO:0007669"/>
    <property type="project" value="UniProtKB-UniPathway"/>
</dbReference>
<dbReference type="UniPathway" id="UPA00143"/>
<evidence type="ECO:0000256" key="4">
    <source>
        <dbReference type="ARBA" id="ARBA00022679"/>
    </source>
</evidence>
<organism evidence="13 14">
    <name type="scientific">Pomacea canaliculata</name>
    <name type="common">Golden apple snail</name>
    <dbReference type="NCBI Taxonomy" id="400727"/>
    <lineage>
        <taxon>Eukaryota</taxon>
        <taxon>Metazoa</taxon>
        <taxon>Spiralia</taxon>
        <taxon>Lophotrochozoa</taxon>
        <taxon>Mollusca</taxon>
        <taxon>Gastropoda</taxon>
        <taxon>Caenogastropoda</taxon>
        <taxon>Architaenioglossa</taxon>
        <taxon>Ampullarioidea</taxon>
        <taxon>Ampullariidae</taxon>
        <taxon>Pomacea</taxon>
    </lineage>
</organism>
<evidence type="ECO:0000313" key="13">
    <source>
        <dbReference type="EMBL" id="PVD35496.1"/>
    </source>
</evidence>
<dbReference type="EMBL" id="PZQS01000002">
    <property type="protein sequence ID" value="PVD35496.1"/>
    <property type="molecule type" value="Genomic_DNA"/>
</dbReference>
<dbReference type="PANTHER" id="PTHR24202">
    <property type="entry name" value="E3 UBIQUITIN-PROTEIN LIGASE MIB2"/>
    <property type="match status" value="1"/>
</dbReference>
<dbReference type="SMART" id="SM00248">
    <property type="entry name" value="ANK"/>
    <property type="match status" value="7"/>
</dbReference>
<evidence type="ECO:0000259" key="12">
    <source>
        <dbReference type="PROSITE" id="PS50135"/>
    </source>
</evidence>
<keyword evidence="4" id="KW-0808">Transferase</keyword>
<dbReference type="STRING" id="400727.A0A2T7PPZ1"/>
<evidence type="ECO:0000313" key="14">
    <source>
        <dbReference type="Proteomes" id="UP000245119"/>
    </source>
</evidence>
<feature type="domain" description="ZZ-type" evidence="12">
    <location>
        <begin position="19"/>
        <end position="71"/>
    </location>
</feature>
<dbReference type="Gene3D" id="1.25.40.20">
    <property type="entry name" value="Ankyrin repeat-containing domain"/>
    <property type="match status" value="2"/>
</dbReference>
<proteinExistence type="predicted"/>